<gene>
    <name evidence="1" type="ORF">GALL_350200</name>
</gene>
<sequence length="146" mass="16239">MHAHGIGHPQAGAEVMRIFHPIQHQQERGLGQVGLQDVVDVLVRQRRVFHPRQHALMPAMGGEAIDALLVHLHHAHAFLLRHLQQVLHAGILARLVDAHFLHAGRVLADAAQYRVKTEYDTCNTHFFLLPFLLFGVDGVSRADSAG</sequence>
<dbReference type="AlphaFoldDB" id="A0A1J5QI24"/>
<accession>A0A1J5QI24</accession>
<protein>
    <submittedName>
        <fullName evidence="1">Uncharacterized protein</fullName>
    </submittedName>
</protein>
<comment type="caution">
    <text evidence="1">The sequence shown here is derived from an EMBL/GenBank/DDBJ whole genome shotgun (WGS) entry which is preliminary data.</text>
</comment>
<proteinExistence type="predicted"/>
<organism evidence="1">
    <name type="scientific">mine drainage metagenome</name>
    <dbReference type="NCBI Taxonomy" id="410659"/>
    <lineage>
        <taxon>unclassified sequences</taxon>
        <taxon>metagenomes</taxon>
        <taxon>ecological metagenomes</taxon>
    </lineage>
</organism>
<name>A0A1J5QI24_9ZZZZ</name>
<reference evidence="1" key="1">
    <citation type="submission" date="2016-10" db="EMBL/GenBank/DDBJ databases">
        <title>Sequence of Gallionella enrichment culture.</title>
        <authorList>
            <person name="Poehlein A."/>
            <person name="Muehling M."/>
            <person name="Daniel R."/>
        </authorList>
    </citation>
    <scope>NUCLEOTIDE SEQUENCE</scope>
</reference>
<evidence type="ECO:0000313" key="1">
    <source>
        <dbReference type="EMBL" id="OIQ83174.1"/>
    </source>
</evidence>
<dbReference type="EMBL" id="MLJW01000727">
    <property type="protein sequence ID" value="OIQ83174.1"/>
    <property type="molecule type" value="Genomic_DNA"/>
</dbReference>